<accession>A0ACC0P1B2</accession>
<proteinExistence type="predicted"/>
<organism evidence="1 2">
    <name type="scientific">Rhododendron molle</name>
    <name type="common">Chinese azalea</name>
    <name type="synonym">Azalea mollis</name>
    <dbReference type="NCBI Taxonomy" id="49168"/>
    <lineage>
        <taxon>Eukaryota</taxon>
        <taxon>Viridiplantae</taxon>
        <taxon>Streptophyta</taxon>
        <taxon>Embryophyta</taxon>
        <taxon>Tracheophyta</taxon>
        <taxon>Spermatophyta</taxon>
        <taxon>Magnoliopsida</taxon>
        <taxon>eudicotyledons</taxon>
        <taxon>Gunneridae</taxon>
        <taxon>Pentapetalae</taxon>
        <taxon>asterids</taxon>
        <taxon>Ericales</taxon>
        <taxon>Ericaceae</taxon>
        <taxon>Ericoideae</taxon>
        <taxon>Rhodoreae</taxon>
        <taxon>Rhododendron</taxon>
    </lineage>
</organism>
<evidence type="ECO:0000313" key="1">
    <source>
        <dbReference type="EMBL" id="KAI8559331.1"/>
    </source>
</evidence>
<dbReference type="Proteomes" id="UP001062846">
    <property type="component" value="Chromosome 4"/>
</dbReference>
<sequence length="256" mass="28804">MTDLNTISTGVDVEIVDPIASQKKPRIKKPTKKLRRCSPRLAESDLFSQNGIGRPQTRPSNELKRSQYLCSPYTRLDIGMERMKGNKKATIRKVTMDEESELDSDDIKCQKISTALDLLCATFNGPSIPKKSLPLPKPIPPHPLSSDEKVLVAYCFDKELDRDLSFSETIIITLVAVQLTSVQRKRYQDGCHTTWYLPTYISMSYFSEVVYHFGIGSIGSSLSHMMFVIKHMQGIPLPNGVQGKWKTSITFIDSSV</sequence>
<protein>
    <submittedName>
        <fullName evidence="1">Uncharacterized protein</fullName>
    </submittedName>
</protein>
<keyword evidence="2" id="KW-1185">Reference proteome</keyword>
<dbReference type="EMBL" id="CM046391">
    <property type="protein sequence ID" value="KAI8559331.1"/>
    <property type="molecule type" value="Genomic_DNA"/>
</dbReference>
<reference evidence="1" key="1">
    <citation type="submission" date="2022-02" db="EMBL/GenBank/DDBJ databases">
        <title>Plant Genome Project.</title>
        <authorList>
            <person name="Zhang R.-G."/>
        </authorList>
    </citation>
    <scope>NUCLEOTIDE SEQUENCE</scope>
    <source>
        <strain evidence="1">AT1</strain>
    </source>
</reference>
<gene>
    <name evidence="1" type="ORF">RHMOL_Rhmol04G0164100</name>
</gene>
<name>A0ACC0P1B2_RHOML</name>
<evidence type="ECO:0000313" key="2">
    <source>
        <dbReference type="Proteomes" id="UP001062846"/>
    </source>
</evidence>
<comment type="caution">
    <text evidence="1">The sequence shown here is derived from an EMBL/GenBank/DDBJ whole genome shotgun (WGS) entry which is preliminary data.</text>
</comment>